<dbReference type="AlphaFoldDB" id="A0A0K2VLF1"/>
<dbReference type="EMBL" id="HACA01033671">
    <property type="protein sequence ID" value="CDW51032.1"/>
    <property type="molecule type" value="Transcribed_RNA"/>
</dbReference>
<organism evidence="1">
    <name type="scientific">Lepeophtheirus salmonis</name>
    <name type="common">Salmon louse</name>
    <name type="synonym">Caligus salmonis</name>
    <dbReference type="NCBI Taxonomy" id="72036"/>
    <lineage>
        <taxon>Eukaryota</taxon>
        <taxon>Metazoa</taxon>
        <taxon>Ecdysozoa</taxon>
        <taxon>Arthropoda</taxon>
        <taxon>Crustacea</taxon>
        <taxon>Multicrustacea</taxon>
        <taxon>Hexanauplia</taxon>
        <taxon>Copepoda</taxon>
        <taxon>Siphonostomatoida</taxon>
        <taxon>Caligidae</taxon>
        <taxon>Lepeophtheirus</taxon>
    </lineage>
</organism>
<protein>
    <submittedName>
        <fullName evidence="1">Uncharacterized protein</fullName>
    </submittedName>
</protein>
<reference evidence="1" key="1">
    <citation type="submission" date="2014-05" db="EMBL/GenBank/DDBJ databases">
        <authorList>
            <person name="Chronopoulou M."/>
        </authorList>
    </citation>
    <scope>NUCLEOTIDE SEQUENCE</scope>
    <source>
        <tissue evidence="1">Whole organism</tissue>
    </source>
</reference>
<proteinExistence type="predicted"/>
<name>A0A0K2VLF1_LEPSM</name>
<sequence length="37" mass="3891">MPGFTPGGVAPPMDCMSKKIDILDSIKAGKSLKVKDN</sequence>
<evidence type="ECO:0000313" key="1">
    <source>
        <dbReference type="EMBL" id="CDW51032.1"/>
    </source>
</evidence>
<accession>A0A0K2VLF1</accession>